<dbReference type="PROSITE" id="PS50240">
    <property type="entry name" value="TRYPSIN_DOM"/>
    <property type="match status" value="1"/>
</dbReference>
<evidence type="ECO:0000256" key="4">
    <source>
        <dbReference type="ARBA" id="ARBA00022801"/>
    </source>
</evidence>
<proteinExistence type="predicted"/>
<evidence type="ECO:0000313" key="8">
    <source>
        <dbReference type="EMBL" id="ROT72246.1"/>
    </source>
</evidence>
<dbReference type="SUPFAM" id="SSF50494">
    <property type="entry name" value="Trypsin-like serine proteases"/>
    <property type="match status" value="3"/>
</dbReference>
<keyword evidence="3 8" id="KW-0645">Protease</keyword>
<name>A0A3R7MXT4_PENVA</name>
<keyword evidence="8" id="KW-0812">Transmembrane</keyword>
<dbReference type="PANTHER" id="PTHR24264">
    <property type="entry name" value="TRYPSIN-RELATED"/>
    <property type="match status" value="1"/>
</dbReference>
<evidence type="ECO:0000313" key="9">
    <source>
        <dbReference type="Proteomes" id="UP000283509"/>
    </source>
</evidence>
<evidence type="ECO:0000259" key="7">
    <source>
        <dbReference type="PROSITE" id="PS50240"/>
    </source>
</evidence>
<feature type="compositionally biased region" description="Low complexity" evidence="6">
    <location>
        <begin position="52"/>
        <end position="66"/>
    </location>
</feature>
<dbReference type="InterPro" id="IPR050127">
    <property type="entry name" value="Serine_Proteases_S1"/>
</dbReference>
<keyword evidence="2" id="KW-0964">Secreted</keyword>
<dbReference type="AlphaFoldDB" id="A0A3R7MXT4"/>
<dbReference type="GO" id="GO:0006508">
    <property type="term" value="P:proteolysis"/>
    <property type="evidence" value="ECO:0007669"/>
    <property type="project" value="UniProtKB-KW"/>
</dbReference>
<dbReference type="InterPro" id="IPR009003">
    <property type="entry name" value="Peptidase_S1_PA"/>
</dbReference>
<feature type="domain" description="Peptidase S1" evidence="7">
    <location>
        <begin position="48"/>
        <end position="247"/>
    </location>
</feature>
<dbReference type="Pfam" id="PF00089">
    <property type="entry name" value="Trypsin"/>
    <property type="match status" value="4"/>
</dbReference>
<dbReference type="PANTHER" id="PTHR24264:SF65">
    <property type="entry name" value="SRCR DOMAIN-CONTAINING PROTEIN"/>
    <property type="match status" value="1"/>
</dbReference>
<accession>A0A3R7MXT4</accession>
<dbReference type="GO" id="GO:0005615">
    <property type="term" value="C:extracellular space"/>
    <property type="evidence" value="ECO:0007669"/>
    <property type="project" value="TreeGrafter"/>
</dbReference>
<keyword evidence="4" id="KW-0378">Hydrolase</keyword>
<dbReference type="SMART" id="SM00020">
    <property type="entry name" value="Tryp_SPc"/>
    <property type="match status" value="1"/>
</dbReference>
<dbReference type="OrthoDB" id="10012881at2759"/>
<evidence type="ECO:0000256" key="3">
    <source>
        <dbReference type="ARBA" id="ARBA00022670"/>
    </source>
</evidence>
<feature type="compositionally biased region" description="Pro residues" evidence="6">
    <location>
        <begin position="67"/>
        <end position="81"/>
    </location>
</feature>
<dbReference type="GO" id="GO:0004252">
    <property type="term" value="F:serine-type endopeptidase activity"/>
    <property type="evidence" value="ECO:0007669"/>
    <property type="project" value="InterPro"/>
</dbReference>
<sequence length="448" mass="48204">MVVEENGKWKLVGVVSWGYGCARPDRPGVYARVTQYLQWISDSTTGVCVDGNTPAPTNAPTTAPTTAPTPAPTTAPTPAPTSDPNTDCPGCGQVNRANRIVGGVETEHDHLGLCAGGRPQPVLRSEANSQWMQIAEIVNHPSYDSNTLDNDIALIRLKTEIQFPSDNKIALSAFQLLVKCMIVWMPQSQDGELNRRGDSGGPMVVEENGKWKLVGVVSWGYGCARPDRPGVYARVTQYLQWISDTTTGVCVDGNTPAPTNAPTPAPTTAPTPAPTSDCPGCGQVNRANRIVGGVETEIVNHPSYDSNTLDNDIALIRLKTEIQFPSDNKIAPVCLPTAGEMYDSVDATITGWGAQQEGGETLVDQWWWKKTASGSWWELCRGVMAVLDLIGPESMPELHNICNGFLTQQPESVSMGTHLLRRLPLLLNPILTALDVGKSTVPTALLVE</sequence>
<evidence type="ECO:0000256" key="1">
    <source>
        <dbReference type="ARBA" id="ARBA00004613"/>
    </source>
</evidence>
<dbReference type="EMBL" id="QCYY01002187">
    <property type="protein sequence ID" value="ROT72246.1"/>
    <property type="molecule type" value="Genomic_DNA"/>
</dbReference>
<keyword evidence="8" id="KW-0472">Membrane</keyword>
<evidence type="ECO:0000256" key="6">
    <source>
        <dbReference type="SAM" id="MobiDB-lite"/>
    </source>
</evidence>
<dbReference type="Gene3D" id="2.40.10.10">
    <property type="entry name" value="Trypsin-like serine proteases"/>
    <property type="match status" value="4"/>
</dbReference>
<dbReference type="InterPro" id="IPR043504">
    <property type="entry name" value="Peptidase_S1_PA_chymotrypsin"/>
</dbReference>
<dbReference type="STRING" id="6689.A0A3R7MXT4"/>
<reference evidence="8 9" key="2">
    <citation type="submission" date="2019-01" db="EMBL/GenBank/DDBJ databases">
        <title>The decoding of complex shrimp genome reveals the adaptation for benthos swimmer, frequently molting mechanism and breeding impact on genome.</title>
        <authorList>
            <person name="Sun Y."/>
            <person name="Gao Y."/>
            <person name="Yu Y."/>
        </authorList>
    </citation>
    <scope>NUCLEOTIDE SEQUENCE [LARGE SCALE GENOMIC DNA]</scope>
    <source>
        <tissue evidence="8">Muscle</tissue>
    </source>
</reference>
<reference evidence="8 9" key="1">
    <citation type="submission" date="2018-04" db="EMBL/GenBank/DDBJ databases">
        <authorList>
            <person name="Zhang X."/>
            <person name="Yuan J."/>
            <person name="Li F."/>
            <person name="Xiang J."/>
        </authorList>
    </citation>
    <scope>NUCLEOTIDE SEQUENCE [LARGE SCALE GENOMIC DNA]</scope>
    <source>
        <tissue evidence="8">Muscle</tissue>
    </source>
</reference>
<dbReference type="Proteomes" id="UP000283509">
    <property type="component" value="Unassembled WGS sequence"/>
</dbReference>
<keyword evidence="9" id="KW-1185">Reference proteome</keyword>
<feature type="region of interest" description="Disordered" evidence="6">
    <location>
        <begin position="254"/>
        <end position="276"/>
    </location>
</feature>
<comment type="subcellular location">
    <subcellularLocation>
        <location evidence="1">Secreted</location>
    </subcellularLocation>
</comment>
<gene>
    <name evidence="8" type="ORF">C7M84_009364</name>
</gene>
<keyword evidence="5" id="KW-0720">Serine protease</keyword>
<protein>
    <submittedName>
        <fullName evidence="8">Putative transmembrane protease serine 9</fullName>
    </submittedName>
</protein>
<evidence type="ECO:0000256" key="5">
    <source>
        <dbReference type="ARBA" id="ARBA00022825"/>
    </source>
</evidence>
<feature type="compositionally biased region" description="Pro residues" evidence="6">
    <location>
        <begin position="259"/>
        <end position="273"/>
    </location>
</feature>
<organism evidence="8 9">
    <name type="scientific">Penaeus vannamei</name>
    <name type="common">Whiteleg shrimp</name>
    <name type="synonym">Litopenaeus vannamei</name>
    <dbReference type="NCBI Taxonomy" id="6689"/>
    <lineage>
        <taxon>Eukaryota</taxon>
        <taxon>Metazoa</taxon>
        <taxon>Ecdysozoa</taxon>
        <taxon>Arthropoda</taxon>
        <taxon>Crustacea</taxon>
        <taxon>Multicrustacea</taxon>
        <taxon>Malacostraca</taxon>
        <taxon>Eumalacostraca</taxon>
        <taxon>Eucarida</taxon>
        <taxon>Decapoda</taxon>
        <taxon>Dendrobranchiata</taxon>
        <taxon>Penaeoidea</taxon>
        <taxon>Penaeidae</taxon>
        <taxon>Penaeus</taxon>
    </lineage>
</organism>
<comment type="caution">
    <text evidence="8">The sequence shown here is derived from an EMBL/GenBank/DDBJ whole genome shotgun (WGS) entry which is preliminary data.</text>
</comment>
<feature type="region of interest" description="Disordered" evidence="6">
    <location>
        <begin position="50"/>
        <end position="85"/>
    </location>
</feature>
<evidence type="ECO:0000256" key="2">
    <source>
        <dbReference type="ARBA" id="ARBA00022525"/>
    </source>
</evidence>
<dbReference type="InterPro" id="IPR001254">
    <property type="entry name" value="Trypsin_dom"/>
</dbReference>